<dbReference type="PANTHER" id="PTHR14677:SF40">
    <property type="entry name" value="CDC48-ASSOCIATED UBIQUITIN-LIKE_ZINC FINGER PROTEIN 1"/>
    <property type="match status" value="1"/>
</dbReference>
<reference evidence="7" key="1">
    <citation type="journal article" date="2020" name="Stud. Mycol.">
        <title>101 Dothideomycetes genomes: a test case for predicting lifestyles and emergence of pathogens.</title>
        <authorList>
            <person name="Haridas S."/>
            <person name="Albert R."/>
            <person name="Binder M."/>
            <person name="Bloem J."/>
            <person name="Labutti K."/>
            <person name="Salamov A."/>
            <person name="Andreopoulos B."/>
            <person name="Baker S."/>
            <person name="Barry K."/>
            <person name="Bills G."/>
            <person name="Bluhm B."/>
            <person name="Cannon C."/>
            <person name="Castanera R."/>
            <person name="Culley D."/>
            <person name="Daum C."/>
            <person name="Ezra D."/>
            <person name="Gonzalez J."/>
            <person name="Henrissat B."/>
            <person name="Kuo A."/>
            <person name="Liang C."/>
            <person name="Lipzen A."/>
            <person name="Lutzoni F."/>
            <person name="Magnuson J."/>
            <person name="Mondo S."/>
            <person name="Nolan M."/>
            <person name="Ohm R."/>
            <person name="Pangilinan J."/>
            <person name="Park H.-J."/>
            <person name="Ramirez L."/>
            <person name="Alfaro M."/>
            <person name="Sun H."/>
            <person name="Tritt A."/>
            <person name="Yoshinaga Y."/>
            <person name="Zwiers L.-H."/>
            <person name="Turgeon B."/>
            <person name="Goodwin S."/>
            <person name="Spatafora J."/>
            <person name="Crous P."/>
            <person name="Grigoriev I."/>
        </authorList>
    </citation>
    <scope>NUCLEOTIDE SEQUENCE</scope>
    <source>
        <strain evidence="7">CBS 119687</strain>
    </source>
</reference>
<dbReference type="AlphaFoldDB" id="A0A6A6A077"/>
<dbReference type="GeneID" id="54402423"/>
<keyword evidence="1" id="KW-0479">Metal-binding</keyword>
<dbReference type="EMBL" id="ML977517">
    <property type="protein sequence ID" value="KAF2125229.1"/>
    <property type="molecule type" value="Genomic_DNA"/>
</dbReference>
<dbReference type="RefSeq" id="XP_033519621.1">
    <property type="nucleotide sequence ID" value="XM_033661991.1"/>
</dbReference>
<dbReference type="GO" id="GO:0005737">
    <property type="term" value="C:cytoplasm"/>
    <property type="evidence" value="ECO:0007669"/>
    <property type="project" value="TreeGrafter"/>
</dbReference>
<dbReference type="OrthoDB" id="431929at2759"/>
<protein>
    <recommendedName>
        <fullName evidence="6">AN1-type domain-containing protein</fullName>
    </recommendedName>
</protein>
<evidence type="ECO:0000256" key="2">
    <source>
        <dbReference type="ARBA" id="ARBA00022771"/>
    </source>
</evidence>
<dbReference type="SUPFAM" id="SSF118310">
    <property type="entry name" value="AN1-like Zinc finger"/>
    <property type="match status" value="2"/>
</dbReference>
<keyword evidence="8" id="KW-1185">Reference proteome</keyword>
<keyword evidence="3" id="KW-0862">Zinc</keyword>
<keyword evidence="2 4" id="KW-0863">Zinc-finger</keyword>
<proteinExistence type="predicted"/>
<dbReference type="Pfam" id="PF01428">
    <property type="entry name" value="zf-AN1"/>
    <property type="match status" value="1"/>
</dbReference>
<dbReference type="Pfam" id="PF25327">
    <property type="entry name" value="UBL_ZFAND1"/>
    <property type="match status" value="1"/>
</dbReference>
<dbReference type="GO" id="GO:0008270">
    <property type="term" value="F:zinc ion binding"/>
    <property type="evidence" value="ECO:0007669"/>
    <property type="project" value="UniProtKB-KW"/>
</dbReference>
<evidence type="ECO:0000256" key="1">
    <source>
        <dbReference type="ARBA" id="ARBA00022723"/>
    </source>
</evidence>
<dbReference type="SMART" id="SM00154">
    <property type="entry name" value="ZnF_AN1"/>
    <property type="match status" value="1"/>
</dbReference>
<dbReference type="PROSITE" id="PS51039">
    <property type="entry name" value="ZF_AN1"/>
    <property type="match status" value="1"/>
</dbReference>
<evidence type="ECO:0000313" key="8">
    <source>
        <dbReference type="Proteomes" id="UP000799771"/>
    </source>
</evidence>
<evidence type="ECO:0000256" key="3">
    <source>
        <dbReference type="ARBA" id="ARBA00022833"/>
    </source>
</evidence>
<accession>A0A6A6A077</accession>
<sequence>MASPNPSHPASYVEMSRGDVENIGAHCQLEYCHVLDFLPFKCQSCKGYVIVKSLPLPFHADKPSTFCLDHRSEHAHKCAHEGLWARERTARASSAPLAPKPTLQTHDRQCAETTCKTLIYTSLVTGVHCTRCNRHYCLKHRMEEEHNCKNLEPIGARPKGIQDRAQSALGKLKIWAENKRKEDEKRRAGKKSGFMGMGSSSKSAAVAAQTEINALKRAAKGEASIPSEKRVYLHVEASADTTKAKFPTGKFFYNADWTVGRVLDVAAKALQVQNVNNRGGGEEEKLRVFHVEGGRLLKFGEKIGDSCKNGNMIVLLRGVGSGEPDLIDL</sequence>
<evidence type="ECO:0000313" key="7">
    <source>
        <dbReference type="EMBL" id="KAF2125229.1"/>
    </source>
</evidence>
<evidence type="ECO:0000259" key="6">
    <source>
        <dbReference type="PROSITE" id="PS51039"/>
    </source>
</evidence>
<name>A0A6A6A077_9PLEO</name>
<dbReference type="Proteomes" id="UP000799771">
    <property type="component" value="Unassembled WGS sequence"/>
</dbReference>
<feature type="domain" description="AN1-type" evidence="6">
    <location>
        <begin position="104"/>
        <end position="156"/>
    </location>
</feature>
<dbReference type="InterPro" id="IPR035896">
    <property type="entry name" value="AN1-like_Znf"/>
</dbReference>
<dbReference type="InterPro" id="IPR000058">
    <property type="entry name" value="Znf_AN1"/>
</dbReference>
<organism evidence="7 8">
    <name type="scientific">Dothidotthia symphoricarpi CBS 119687</name>
    <dbReference type="NCBI Taxonomy" id="1392245"/>
    <lineage>
        <taxon>Eukaryota</taxon>
        <taxon>Fungi</taxon>
        <taxon>Dikarya</taxon>
        <taxon>Ascomycota</taxon>
        <taxon>Pezizomycotina</taxon>
        <taxon>Dothideomycetes</taxon>
        <taxon>Pleosporomycetidae</taxon>
        <taxon>Pleosporales</taxon>
        <taxon>Dothidotthiaceae</taxon>
        <taxon>Dothidotthia</taxon>
    </lineage>
</organism>
<gene>
    <name evidence="7" type="ORF">P153DRAFT_122988</name>
</gene>
<evidence type="ECO:0000256" key="5">
    <source>
        <dbReference type="SAM" id="MobiDB-lite"/>
    </source>
</evidence>
<dbReference type="PANTHER" id="PTHR14677">
    <property type="entry name" value="ARSENITE INDUCUBLE RNA ASSOCIATED PROTEIN AIP-1-RELATED"/>
    <property type="match status" value="1"/>
</dbReference>
<feature type="compositionally biased region" description="Low complexity" evidence="5">
    <location>
        <begin position="191"/>
        <end position="200"/>
    </location>
</feature>
<evidence type="ECO:0000256" key="4">
    <source>
        <dbReference type="PROSITE-ProRule" id="PRU00449"/>
    </source>
</evidence>
<dbReference type="InterPro" id="IPR057358">
    <property type="entry name" value="UBL_ZFAND1-like"/>
</dbReference>
<feature type="region of interest" description="Disordered" evidence="5">
    <location>
        <begin position="179"/>
        <end position="200"/>
    </location>
</feature>
<dbReference type="Gene3D" id="4.10.1110.10">
    <property type="entry name" value="AN1-like Zinc finger"/>
    <property type="match status" value="2"/>
</dbReference>